<evidence type="ECO:0000256" key="1">
    <source>
        <dbReference type="SAM" id="Phobius"/>
    </source>
</evidence>
<evidence type="ECO:0008006" key="4">
    <source>
        <dbReference type="Google" id="ProtNLM"/>
    </source>
</evidence>
<organism evidence="2 3">
    <name type="scientific">Streptomyces plumbiresistens</name>
    <dbReference type="NCBI Taxonomy" id="511811"/>
    <lineage>
        <taxon>Bacteria</taxon>
        <taxon>Bacillati</taxon>
        <taxon>Actinomycetota</taxon>
        <taxon>Actinomycetes</taxon>
        <taxon>Kitasatosporales</taxon>
        <taxon>Streptomycetaceae</taxon>
        <taxon>Streptomyces</taxon>
    </lineage>
</organism>
<evidence type="ECO:0000313" key="3">
    <source>
        <dbReference type="Proteomes" id="UP001500456"/>
    </source>
</evidence>
<comment type="caution">
    <text evidence="2">The sequence shown here is derived from an EMBL/GenBank/DDBJ whole genome shotgun (WGS) entry which is preliminary data.</text>
</comment>
<sequence>MSEGASPDRDARRIVPGNLHGHGLGAAQHRAADRRALGLAVLSTISTSAANDKLPEAAASFYRGLATEDFPLVAKAGEALTHGYTMAFVAAAVMFLAGLAVMFLAVNAGRQQPTEGAPPVHLG</sequence>
<keyword evidence="1" id="KW-1133">Transmembrane helix</keyword>
<keyword evidence="1" id="KW-0472">Membrane</keyword>
<protein>
    <recommendedName>
        <fullName evidence="4">MFS transporter</fullName>
    </recommendedName>
</protein>
<keyword evidence="3" id="KW-1185">Reference proteome</keyword>
<dbReference type="Proteomes" id="UP001500456">
    <property type="component" value="Unassembled WGS sequence"/>
</dbReference>
<accession>A0ABP7SP27</accession>
<gene>
    <name evidence="2" type="ORF">GCM10022232_65980</name>
</gene>
<reference evidence="3" key="1">
    <citation type="journal article" date="2019" name="Int. J. Syst. Evol. Microbiol.">
        <title>The Global Catalogue of Microorganisms (GCM) 10K type strain sequencing project: providing services to taxonomists for standard genome sequencing and annotation.</title>
        <authorList>
            <consortium name="The Broad Institute Genomics Platform"/>
            <consortium name="The Broad Institute Genome Sequencing Center for Infectious Disease"/>
            <person name="Wu L."/>
            <person name="Ma J."/>
        </authorList>
    </citation>
    <scope>NUCLEOTIDE SEQUENCE [LARGE SCALE GENOMIC DNA]</scope>
    <source>
        <strain evidence="3">JCM 16924</strain>
    </source>
</reference>
<evidence type="ECO:0000313" key="2">
    <source>
        <dbReference type="EMBL" id="GAA4014198.1"/>
    </source>
</evidence>
<proteinExistence type="predicted"/>
<dbReference type="EMBL" id="BAAAZX010000022">
    <property type="protein sequence ID" value="GAA4014198.1"/>
    <property type="molecule type" value="Genomic_DNA"/>
</dbReference>
<name>A0ABP7SP27_9ACTN</name>
<keyword evidence="1" id="KW-0812">Transmembrane</keyword>
<feature type="transmembrane region" description="Helical" evidence="1">
    <location>
        <begin position="84"/>
        <end position="106"/>
    </location>
</feature>
<dbReference type="RefSeq" id="WP_345568512.1">
    <property type="nucleotide sequence ID" value="NZ_BAAAZX010000022.1"/>
</dbReference>